<dbReference type="PANTHER" id="PTHR13337:SF2">
    <property type="entry name" value="SUCCINATE DEHYDROGENASE [UBIQUINONE] CYTOCHROME B SMALL SUBUNIT, MITOCHONDRIAL"/>
    <property type="match status" value="1"/>
</dbReference>
<dbReference type="FunFam" id="1.20.1300.10:FF:000007">
    <property type="entry name" value="Succinate dehydrogenase [ubiquinone] cytochrome b small subunit"/>
    <property type="match status" value="1"/>
</dbReference>
<evidence type="ECO:0000256" key="5">
    <source>
        <dbReference type="ARBA" id="ARBA00022792"/>
    </source>
</evidence>
<feature type="transmembrane region" description="Helical" evidence="12">
    <location>
        <begin position="104"/>
        <end position="124"/>
    </location>
</feature>
<organism evidence="13">
    <name type="scientific">Cyberlindnera fabianii</name>
    <name type="common">Yeast</name>
    <name type="synonym">Hansenula fabianii</name>
    <dbReference type="NCBI Taxonomy" id="36022"/>
    <lineage>
        <taxon>Eukaryota</taxon>
        <taxon>Fungi</taxon>
        <taxon>Dikarya</taxon>
        <taxon>Ascomycota</taxon>
        <taxon>Saccharomycotina</taxon>
        <taxon>Saccharomycetes</taxon>
        <taxon>Phaffomycetales</taxon>
        <taxon>Phaffomycetaceae</taxon>
        <taxon>Cyberlindnera</taxon>
    </lineage>
</organism>
<comment type="caution">
    <text evidence="12">Lacks conserved residue(s) required for the propagation of feature annotation.</text>
</comment>
<proteinExistence type="inferred from homology"/>
<evidence type="ECO:0000256" key="11">
    <source>
        <dbReference type="PIRSR" id="PIRSR607992-2"/>
    </source>
</evidence>
<comment type="subcellular location">
    <subcellularLocation>
        <location evidence="1 12">Mitochondrion inner membrane</location>
        <topology evidence="1 12">Multi-pass membrane protein</topology>
    </subcellularLocation>
</comment>
<dbReference type="GO" id="GO:0020037">
    <property type="term" value="F:heme binding"/>
    <property type="evidence" value="ECO:0007669"/>
    <property type="project" value="TreeGrafter"/>
</dbReference>
<keyword evidence="14" id="KW-0830">Ubiquinone</keyword>
<dbReference type="OMA" id="HSCITDY"/>
<dbReference type="EMBL" id="LK052903">
    <property type="protein sequence ID" value="CDR45381.1"/>
    <property type="molecule type" value="Genomic_DNA"/>
</dbReference>
<keyword evidence="4 12" id="KW-0812">Transmembrane</keyword>
<dbReference type="InterPro" id="IPR034804">
    <property type="entry name" value="SQR/QFR_C/D"/>
</dbReference>
<dbReference type="GO" id="GO:0048039">
    <property type="term" value="F:ubiquinone binding"/>
    <property type="evidence" value="ECO:0007669"/>
    <property type="project" value="TreeGrafter"/>
</dbReference>
<dbReference type="OrthoDB" id="18577at2759"/>
<reference evidence="15" key="2">
    <citation type="journal article" date="2017" name="Genome Announc.">
        <title>Genome sequences of Cyberlindnera fabianii 65, Pichia kudriavzevii 129, and Saccharomyces cerevisiae 131 isolated from fermented masau fruits in Zimbabwe.</title>
        <authorList>
            <person name="van Rijswijck I.M.H."/>
            <person name="Derks M.F.L."/>
            <person name="Abee T."/>
            <person name="de Ridder D."/>
            <person name="Smid E.J."/>
        </authorList>
    </citation>
    <scope>NUCLEOTIDE SEQUENCE [LARGE SCALE GENOMIC DNA]</scope>
    <source>
        <strain evidence="15">65</strain>
    </source>
</reference>
<dbReference type="STRING" id="36022.A0A061B5Z2"/>
<dbReference type="CDD" id="cd03496">
    <property type="entry name" value="SQR_TypeC_CybS"/>
    <property type="match status" value="1"/>
</dbReference>
<evidence type="ECO:0000313" key="14">
    <source>
        <dbReference type="EMBL" id="ONH68947.1"/>
    </source>
</evidence>
<dbReference type="GO" id="GO:0005743">
    <property type="term" value="C:mitochondrial inner membrane"/>
    <property type="evidence" value="ECO:0007669"/>
    <property type="project" value="UniProtKB-SubCell"/>
</dbReference>
<keyword evidence="3" id="KW-0813">Transport</keyword>
<evidence type="ECO:0000256" key="4">
    <source>
        <dbReference type="ARBA" id="ARBA00022692"/>
    </source>
</evidence>
<keyword evidence="7 12" id="KW-1133">Transmembrane helix</keyword>
<feature type="binding site" evidence="10">
    <location>
        <position position="124"/>
    </location>
    <ligand>
        <name>a ubiquinone</name>
        <dbReference type="ChEBI" id="CHEBI:16389"/>
        <note>ligand shared with IP/SDHB</note>
    </ligand>
</feature>
<evidence type="ECO:0000313" key="15">
    <source>
        <dbReference type="Proteomes" id="UP000189513"/>
    </source>
</evidence>
<keyword evidence="6 12" id="KW-0809">Transit peptide</keyword>
<name>A0A061B5Z2_CYBFA</name>
<dbReference type="Gene3D" id="1.20.1300.10">
    <property type="entry name" value="Fumarate reductase/succinate dehydrogenase, transmembrane subunit"/>
    <property type="match status" value="1"/>
</dbReference>
<reference evidence="13" key="1">
    <citation type="journal article" date="2014" name="Genome Announc.">
        <title>Genome sequence of the yeast Cyberlindnera fabianii (Hansenula fabianii).</title>
        <authorList>
            <person name="Freel K.C."/>
            <person name="Sarilar V."/>
            <person name="Neuveglise C."/>
            <person name="Devillers H."/>
            <person name="Friedrich A."/>
            <person name="Schacherer J."/>
        </authorList>
    </citation>
    <scope>NUCLEOTIDE SEQUENCE</scope>
    <source>
        <strain evidence="13">YJS4271</strain>
    </source>
</reference>
<dbReference type="AlphaFoldDB" id="A0A061B5Z2"/>
<dbReference type="Pfam" id="PF05328">
    <property type="entry name" value="CybS"/>
    <property type="match status" value="1"/>
</dbReference>
<sequence length="178" mass="19327">MFALTKVGLSVARGSVQQTAFKATATTALHTSAVRKFDIPFLKQIPQPPGYIVGTVNDAYIGPKASRSHGSLHWTAERLISIGLVPLATVPFFTGSVAPVLDATFAGLILAHSFIGFQSCIIDYIPKRVYGKQHDYAMWLLAFGTAVAAYGIYEIESKDVGLTGVLKKLWNKPEEKKN</sequence>
<dbReference type="Proteomes" id="UP000189513">
    <property type="component" value="Unassembled WGS sequence"/>
</dbReference>
<evidence type="ECO:0000256" key="3">
    <source>
        <dbReference type="ARBA" id="ARBA00022448"/>
    </source>
</evidence>
<evidence type="ECO:0000256" key="2">
    <source>
        <dbReference type="ARBA" id="ARBA00007294"/>
    </source>
</evidence>
<keyword evidence="5 12" id="KW-0999">Mitochondrion inner membrane</keyword>
<comment type="similarity">
    <text evidence="2 12">Belongs to the CybS family.</text>
</comment>
<keyword evidence="15" id="KW-1185">Reference proteome</keyword>
<dbReference type="GO" id="GO:0046872">
    <property type="term" value="F:metal ion binding"/>
    <property type="evidence" value="ECO:0007669"/>
    <property type="project" value="UniProtKB-KW"/>
</dbReference>
<gene>
    <name evidence="14" type="ORF">BON22_1155</name>
    <name evidence="13" type="ORF">CYFA0S_18e00562g</name>
</gene>
<dbReference type="EMBL" id="MPUK01000002">
    <property type="protein sequence ID" value="ONH68947.1"/>
    <property type="molecule type" value="Genomic_DNA"/>
</dbReference>
<keyword evidence="8 12" id="KW-0496">Mitochondrion</keyword>
<dbReference type="GO" id="GO:0006099">
    <property type="term" value="P:tricarboxylic acid cycle"/>
    <property type="evidence" value="ECO:0007669"/>
    <property type="project" value="TreeGrafter"/>
</dbReference>
<dbReference type="InterPro" id="IPR007992">
    <property type="entry name" value="CybS"/>
</dbReference>
<evidence type="ECO:0000256" key="7">
    <source>
        <dbReference type="ARBA" id="ARBA00022989"/>
    </source>
</evidence>
<keyword evidence="11" id="KW-0479">Metal-binding</keyword>
<feature type="transmembrane region" description="Helical" evidence="12">
    <location>
        <begin position="136"/>
        <end position="153"/>
    </location>
</feature>
<reference evidence="14" key="3">
    <citation type="submission" date="2017-01" db="EMBL/GenBank/DDBJ databases">
        <authorList>
            <person name="Mah S.A."/>
            <person name="Swanson W.J."/>
            <person name="Moy G.W."/>
            <person name="Vacquier V.D."/>
        </authorList>
    </citation>
    <scope>NUCLEOTIDE SEQUENCE [LARGE SCALE GENOMIC DNA]</scope>
    <source>
        <strain evidence="14">65</strain>
    </source>
</reference>
<dbReference type="PANTHER" id="PTHR13337">
    <property type="entry name" value="SUCCINATE DEHYDROGENASE"/>
    <property type="match status" value="1"/>
</dbReference>
<evidence type="ECO:0000256" key="6">
    <source>
        <dbReference type="ARBA" id="ARBA00022946"/>
    </source>
</evidence>
<evidence type="ECO:0000256" key="10">
    <source>
        <dbReference type="PIRSR" id="PIRSR607992-1"/>
    </source>
</evidence>
<keyword evidence="9 12" id="KW-0472">Membrane</keyword>
<dbReference type="GO" id="GO:0098796">
    <property type="term" value="C:membrane protein complex"/>
    <property type="evidence" value="ECO:0007669"/>
    <property type="project" value="UniProtKB-ARBA"/>
</dbReference>
<dbReference type="GO" id="GO:0006121">
    <property type="term" value="P:mitochondrial electron transport, succinate to ubiquinone"/>
    <property type="evidence" value="ECO:0007669"/>
    <property type="project" value="TreeGrafter"/>
</dbReference>
<dbReference type="VEuPathDB" id="FungiDB:BON22_1155"/>
<dbReference type="SUPFAM" id="SSF81343">
    <property type="entry name" value="Fumarate reductase respiratory complex transmembrane subunits"/>
    <property type="match status" value="1"/>
</dbReference>
<evidence type="ECO:0000256" key="8">
    <source>
        <dbReference type="ARBA" id="ARBA00023128"/>
    </source>
</evidence>
<protein>
    <recommendedName>
        <fullName evidence="12">Succinate dehydrogenase [ubiquinone] cytochrome b small subunit</fullName>
    </recommendedName>
</protein>
<evidence type="ECO:0000256" key="12">
    <source>
        <dbReference type="RuleBase" id="RU364031"/>
    </source>
</evidence>
<feature type="binding site" description="axial binding residue" evidence="11">
    <location>
        <position position="112"/>
    </location>
    <ligand>
        <name>heme b</name>
        <dbReference type="ChEBI" id="CHEBI:60344"/>
        <note>ligand shared with SDHC</note>
    </ligand>
    <ligandPart>
        <name>Fe</name>
        <dbReference type="ChEBI" id="CHEBI:18248"/>
    </ligandPart>
</feature>
<evidence type="ECO:0000313" key="13">
    <source>
        <dbReference type="EMBL" id="CDR45381.1"/>
    </source>
</evidence>
<evidence type="ECO:0000256" key="9">
    <source>
        <dbReference type="ARBA" id="ARBA00023136"/>
    </source>
</evidence>
<accession>A0A061B5Z2</accession>
<evidence type="ECO:0000256" key="1">
    <source>
        <dbReference type="ARBA" id="ARBA00004448"/>
    </source>
</evidence>
<keyword evidence="11" id="KW-0408">Iron</keyword>